<keyword evidence="4" id="KW-1185">Reference proteome</keyword>
<dbReference type="Ensembl" id="ENSSFOT00015027325.2">
    <property type="protein sequence ID" value="ENSSFOP00015027017.1"/>
    <property type="gene ID" value="ENSSFOG00015017362.2"/>
</dbReference>
<feature type="compositionally biased region" description="Basic and acidic residues" evidence="1">
    <location>
        <begin position="171"/>
        <end position="185"/>
    </location>
</feature>
<gene>
    <name evidence="3" type="primary">AJM1</name>
</gene>
<feature type="compositionally biased region" description="Low complexity" evidence="1">
    <location>
        <begin position="281"/>
        <end position="290"/>
    </location>
</feature>
<feature type="region of interest" description="Disordered" evidence="1">
    <location>
        <begin position="730"/>
        <end position="761"/>
    </location>
</feature>
<dbReference type="GeneTree" id="ENSGT00390000016543"/>
<proteinExistence type="predicted"/>
<evidence type="ECO:0000313" key="3">
    <source>
        <dbReference type="Ensembl" id="ENSSFOP00015027017.1"/>
    </source>
</evidence>
<dbReference type="InterPro" id="IPR058586">
    <property type="entry name" value="Ajm-1"/>
</dbReference>
<dbReference type="PANTHER" id="PTHR21517:SF3">
    <property type="entry name" value="APICAL JUNCTION COMPONENT 1 HOMOLOG"/>
    <property type="match status" value="1"/>
</dbReference>
<name>A0A8C9S6U7_SCLFO</name>
<dbReference type="OrthoDB" id="6431454at2759"/>
<reference evidence="3" key="3">
    <citation type="submission" date="2025-09" db="UniProtKB">
        <authorList>
            <consortium name="Ensembl"/>
        </authorList>
    </citation>
    <scope>IDENTIFICATION</scope>
</reference>
<feature type="region of interest" description="Disordered" evidence="1">
    <location>
        <begin position="160"/>
        <end position="185"/>
    </location>
</feature>
<dbReference type="Pfam" id="PF26649">
    <property type="entry name" value="Ajm-1"/>
    <property type="match status" value="1"/>
</dbReference>
<accession>A0A8C9S6U7</accession>
<dbReference type="Proteomes" id="UP000694397">
    <property type="component" value="Chromosome 17"/>
</dbReference>
<evidence type="ECO:0000259" key="2">
    <source>
        <dbReference type="Pfam" id="PF26649"/>
    </source>
</evidence>
<evidence type="ECO:0000313" key="4">
    <source>
        <dbReference type="Proteomes" id="UP000694397"/>
    </source>
</evidence>
<dbReference type="PANTHER" id="PTHR21517">
    <property type="entry name" value="APICAL JUNCTION COMPONENT 1 HOMOLOG"/>
    <property type="match status" value="1"/>
</dbReference>
<organism evidence="3 4">
    <name type="scientific">Scleropages formosus</name>
    <name type="common">Asian bonytongue</name>
    <name type="synonym">Osteoglossum formosum</name>
    <dbReference type="NCBI Taxonomy" id="113540"/>
    <lineage>
        <taxon>Eukaryota</taxon>
        <taxon>Metazoa</taxon>
        <taxon>Chordata</taxon>
        <taxon>Craniata</taxon>
        <taxon>Vertebrata</taxon>
        <taxon>Euteleostomi</taxon>
        <taxon>Actinopterygii</taxon>
        <taxon>Neopterygii</taxon>
        <taxon>Teleostei</taxon>
        <taxon>Osteoglossocephala</taxon>
        <taxon>Osteoglossomorpha</taxon>
        <taxon>Osteoglossiformes</taxon>
        <taxon>Osteoglossidae</taxon>
        <taxon>Scleropages</taxon>
    </lineage>
</organism>
<sequence>MTRTDPPDILVSTAYQDIKVKPTSTQPESFSSSKQCDFPMTSTLEHKQETINKRHCRSFDFESLDEPKPCVPQGMEYPYQRAERQALNPDVAWNALGQQGHLRFSSPDLFNTRLPPQHASLDATGEAGRSEHKQRVRSKSAPRVKSTFTPVSIEMSPPVVRRGREAHRARREPVRRPEASPRREVLHGTSRALMQEVHPIKLQPQRGDSSRYSPMYVADSFDENRLSKPATSPHVKCRMDIKPDEGGLQHAVRKPPAPRAEVPWQRYSSSGSRGLAVPRQPSTSRTPTPSDCYSGEYRPTYPYPYGMPMSYVQPVEIPLQRMPSPREQREYLGRERRAFSSAGVPTKFFYTDDSGRYPLPAPAARTYYQDDRYSISSQSHSPKLQYVQDPRTRMVHTMPIPVRPYYAEMEPRPYPANAGYPRPYSTSEPGPYIIQTPPSRTYYGENPVAYPVQAVPSKIFYTNEPFSPLPDHHIPLRSYHTEGRQRPRMSQPHIDDWYGSDLSGCAPYHSQYTPPRLRQEPVLTPWYANPCMEAPRLGGDSKPYSKSWDNILNPHVEREQPVHRGRSYENLLHQGKRALSPEDRRQPVVVNLSSSPRRYAALSLSENSLEKGPVDGGRSMTGRLWYVTPEITITDNDLRPSNRKKNKVRSASWDMLDSEGTQPQNIYSQDPLSYSTETTKEKTHNSYSLQQSLEQLDELLADLVIDHKPPASRRPSEDLLDQLKKLINEDDTGSLSKKESREDHSPLNKQPIPTRMIPNNLKDQEADCDGLQKSTEECSPDQSTDEDDTMMCSNRKCRRTETLFNACLYFKSCHSCYTYYCSRNCRREDWDVHKENCLYGRIGSICRHILKFCRESSEIHKAFSRIAKVGYLSRGRGVLFLGFPSPGSSNNFLLYGLESLLMAPTYLSLRELEGFKDNLGEYCKELQEAGKEYDPSECFLLNVSVAVGDQVPDRPSPRVQGPTVRKYAKVALASSSPEKRVFKRESEMETLILTPPPGTSDIDKEGEEGRKAREICFINIQRELRTRGVFLRHEYPKIYQQLCEFVENNKRFTPTTIYPIDKRSGKQFMCMIMAASEPRTLDWVATPHLLDDII</sequence>
<dbReference type="GO" id="GO:0043296">
    <property type="term" value="C:apical junction complex"/>
    <property type="evidence" value="ECO:0007669"/>
    <property type="project" value="TreeGrafter"/>
</dbReference>
<dbReference type="GO" id="GO:0005886">
    <property type="term" value="C:plasma membrane"/>
    <property type="evidence" value="ECO:0007669"/>
    <property type="project" value="TreeGrafter"/>
</dbReference>
<feature type="compositionally biased region" description="Polar residues" evidence="1">
    <location>
        <begin position="659"/>
        <end position="670"/>
    </location>
</feature>
<dbReference type="GO" id="GO:0045216">
    <property type="term" value="P:cell-cell junction organization"/>
    <property type="evidence" value="ECO:0007669"/>
    <property type="project" value="InterPro"/>
</dbReference>
<feature type="compositionally biased region" description="Basic and acidic residues" evidence="1">
    <location>
        <begin position="736"/>
        <end position="746"/>
    </location>
</feature>
<dbReference type="InterPro" id="IPR038825">
    <property type="entry name" value="Apical_junction"/>
</dbReference>
<reference evidence="3 4" key="1">
    <citation type="submission" date="2019-04" db="EMBL/GenBank/DDBJ databases">
        <authorList>
            <consortium name="Wellcome Sanger Institute Data Sharing"/>
        </authorList>
    </citation>
    <scope>NUCLEOTIDE SEQUENCE [LARGE SCALE GENOMIC DNA]</scope>
</reference>
<dbReference type="KEGG" id="sfm:108937982"/>
<reference evidence="3" key="2">
    <citation type="submission" date="2025-08" db="UniProtKB">
        <authorList>
            <consortium name="Ensembl"/>
        </authorList>
    </citation>
    <scope>IDENTIFICATION</scope>
</reference>
<dbReference type="AlphaFoldDB" id="A0A8C9S6U7"/>
<evidence type="ECO:0000256" key="1">
    <source>
        <dbReference type="SAM" id="MobiDB-lite"/>
    </source>
</evidence>
<protein>
    <submittedName>
        <fullName evidence="3">Apical junction component 1 homolog</fullName>
    </submittedName>
</protein>
<feature type="region of interest" description="Disordered" evidence="1">
    <location>
        <begin position="246"/>
        <end position="295"/>
    </location>
</feature>
<feature type="region of interest" description="Disordered" evidence="1">
    <location>
        <begin position="114"/>
        <end position="144"/>
    </location>
</feature>
<feature type="domain" description="Apical junction molecule ajm1 alpha/beta" evidence="2">
    <location>
        <begin position="838"/>
        <end position="953"/>
    </location>
</feature>
<feature type="region of interest" description="Disordered" evidence="1">
    <location>
        <begin position="636"/>
        <end position="670"/>
    </location>
</feature>